<accession>A0ABW8JVU4</accession>
<feature type="domain" description="Cytochrome P460" evidence="1">
    <location>
        <begin position="32"/>
        <end position="162"/>
    </location>
</feature>
<keyword evidence="3" id="KW-1185">Reference proteome</keyword>
<sequence>MATTSFAATADDQVAVDPHGPAYTADGRLIAPADYREWVYLSSGLDMSYNPKAMASPSPMFDNTFVNPESYRAFASTGRWPDKTVIVLEVRGSAGKGSINQRGHYQSGGVQGMEVHVKDTARFQGGWAFFSFDDGAAPAKQIPVAEACYTCHSAHAAVDTTFVQFYPTLLPIAQQHSTLSAAYLKDTAELVGSPAR</sequence>
<protein>
    <submittedName>
        <fullName evidence="2">Cytochrome P460 family protein</fullName>
    </submittedName>
</protein>
<evidence type="ECO:0000259" key="1">
    <source>
        <dbReference type="Pfam" id="PF16694"/>
    </source>
</evidence>
<evidence type="ECO:0000313" key="2">
    <source>
        <dbReference type="EMBL" id="MFK2905278.1"/>
    </source>
</evidence>
<organism evidence="2 3">
    <name type="scientific">Dyella ginsengisoli</name>
    <dbReference type="NCBI Taxonomy" id="363848"/>
    <lineage>
        <taxon>Bacteria</taxon>
        <taxon>Pseudomonadati</taxon>
        <taxon>Pseudomonadota</taxon>
        <taxon>Gammaproteobacteria</taxon>
        <taxon>Lysobacterales</taxon>
        <taxon>Rhodanobacteraceae</taxon>
        <taxon>Dyella</taxon>
    </lineage>
</organism>
<proteinExistence type="predicted"/>
<evidence type="ECO:0000313" key="3">
    <source>
        <dbReference type="Proteomes" id="UP001620460"/>
    </source>
</evidence>
<dbReference type="EMBL" id="JADIKM010000004">
    <property type="protein sequence ID" value="MFK2905278.1"/>
    <property type="molecule type" value="Genomic_DNA"/>
</dbReference>
<gene>
    <name evidence="2" type="ORF">ISP17_15045</name>
</gene>
<dbReference type="CDD" id="cd20751">
    <property type="entry name" value="cyt_P460_Ne-like"/>
    <property type="match status" value="1"/>
</dbReference>
<dbReference type="InterPro" id="IPR038142">
    <property type="entry name" value="Cytochrome_P460_sp"/>
</dbReference>
<dbReference type="InterPro" id="IPR032033">
    <property type="entry name" value="Cytochrome_P460"/>
</dbReference>
<dbReference type="Pfam" id="PF16694">
    <property type="entry name" value="Cytochrome_P460"/>
    <property type="match status" value="1"/>
</dbReference>
<reference evidence="2 3" key="1">
    <citation type="submission" date="2020-10" db="EMBL/GenBank/DDBJ databases">
        <title>Phylogeny of dyella-like bacteria.</title>
        <authorList>
            <person name="Fu J."/>
        </authorList>
    </citation>
    <scope>NUCLEOTIDE SEQUENCE [LARGE SCALE GENOMIC DNA]</scope>
    <source>
        <strain evidence="2 3">Gsoil3046</strain>
    </source>
</reference>
<dbReference type="Proteomes" id="UP001620460">
    <property type="component" value="Unassembled WGS sequence"/>
</dbReference>
<comment type="caution">
    <text evidence="2">The sequence shown here is derived from an EMBL/GenBank/DDBJ whole genome shotgun (WGS) entry which is preliminary data.</text>
</comment>
<dbReference type="Gene3D" id="3.50.70.20">
    <property type="entry name" value="Cytochrome P460"/>
    <property type="match status" value="1"/>
</dbReference>
<name>A0ABW8JVU4_9GAMM</name>